<accession>A0A8T0E282</accession>
<feature type="transmembrane region" description="Helical" evidence="1">
    <location>
        <begin position="58"/>
        <end position="76"/>
    </location>
</feature>
<evidence type="ECO:0000313" key="3">
    <source>
        <dbReference type="Proteomes" id="UP000807504"/>
    </source>
</evidence>
<proteinExistence type="predicted"/>
<keyword evidence="3" id="KW-1185">Reference proteome</keyword>
<protein>
    <submittedName>
        <fullName evidence="2">Uncharacterized protein</fullName>
    </submittedName>
</protein>
<reference evidence="2" key="2">
    <citation type="submission" date="2020-06" db="EMBL/GenBank/DDBJ databases">
        <authorList>
            <person name="Sheffer M."/>
        </authorList>
    </citation>
    <scope>NUCLEOTIDE SEQUENCE</scope>
</reference>
<keyword evidence="1" id="KW-0812">Transmembrane</keyword>
<gene>
    <name evidence="2" type="ORF">HNY73_022616</name>
</gene>
<evidence type="ECO:0000256" key="1">
    <source>
        <dbReference type="SAM" id="Phobius"/>
    </source>
</evidence>
<dbReference type="EMBL" id="JABXBU010002231">
    <property type="protein sequence ID" value="KAF8764553.1"/>
    <property type="molecule type" value="Genomic_DNA"/>
</dbReference>
<name>A0A8T0E282_ARGBR</name>
<keyword evidence="1" id="KW-0472">Membrane</keyword>
<reference evidence="2" key="1">
    <citation type="journal article" date="2020" name="bioRxiv">
        <title>Chromosome-level reference genome of the European wasp spider Argiope bruennichi: a resource for studies on range expansion and evolutionary adaptation.</title>
        <authorList>
            <person name="Sheffer M.M."/>
            <person name="Hoppe A."/>
            <person name="Krehenwinkel H."/>
            <person name="Uhl G."/>
            <person name="Kuss A.W."/>
            <person name="Jensen L."/>
            <person name="Jensen C."/>
            <person name="Gillespie R.G."/>
            <person name="Hoff K.J."/>
            <person name="Prost S."/>
        </authorList>
    </citation>
    <scope>NUCLEOTIDE SEQUENCE</scope>
</reference>
<evidence type="ECO:0000313" key="2">
    <source>
        <dbReference type="EMBL" id="KAF8764553.1"/>
    </source>
</evidence>
<dbReference type="AlphaFoldDB" id="A0A8T0E282"/>
<organism evidence="2 3">
    <name type="scientific">Argiope bruennichi</name>
    <name type="common">Wasp spider</name>
    <name type="synonym">Aranea bruennichi</name>
    <dbReference type="NCBI Taxonomy" id="94029"/>
    <lineage>
        <taxon>Eukaryota</taxon>
        <taxon>Metazoa</taxon>
        <taxon>Ecdysozoa</taxon>
        <taxon>Arthropoda</taxon>
        <taxon>Chelicerata</taxon>
        <taxon>Arachnida</taxon>
        <taxon>Araneae</taxon>
        <taxon>Araneomorphae</taxon>
        <taxon>Entelegynae</taxon>
        <taxon>Araneoidea</taxon>
        <taxon>Araneidae</taxon>
        <taxon>Argiope</taxon>
    </lineage>
</organism>
<dbReference type="Proteomes" id="UP000807504">
    <property type="component" value="Unassembled WGS sequence"/>
</dbReference>
<keyword evidence="1" id="KW-1133">Transmembrane helix</keyword>
<sequence>MVRNASFLNETNAGFAIKARELMAFENSPTSAQRGLVSISELELSMTAWKMTSIRRSYIFLLLGTMLTYIIVLDGLSSKCKATETLEVA</sequence>
<comment type="caution">
    <text evidence="2">The sequence shown here is derived from an EMBL/GenBank/DDBJ whole genome shotgun (WGS) entry which is preliminary data.</text>
</comment>